<dbReference type="AlphaFoldDB" id="A0A5E7YH78"/>
<dbReference type="GO" id="GO:0016651">
    <property type="term" value="F:oxidoreductase activity, acting on NAD(P)H"/>
    <property type="evidence" value="ECO:0007669"/>
    <property type="project" value="TreeGrafter"/>
</dbReference>
<dbReference type="NCBIfam" id="TIGR02824">
    <property type="entry name" value="quinone_pig3"/>
    <property type="match status" value="1"/>
</dbReference>
<dbReference type="Gene3D" id="3.40.50.720">
    <property type="entry name" value="NAD(P)-binding Rossmann-like Domain"/>
    <property type="match status" value="1"/>
</dbReference>
<protein>
    <submittedName>
        <fullName evidence="4">NAD(P)H-quinone oxidoreductase</fullName>
    </submittedName>
</protein>
<dbReference type="RefSeq" id="WP_234422572.1">
    <property type="nucleotide sequence ID" value="NZ_LR701528.1"/>
</dbReference>
<dbReference type="Pfam" id="PF00107">
    <property type="entry name" value="ADH_zinc_N"/>
    <property type="match status" value="1"/>
</dbReference>
<dbReference type="SMART" id="SM00829">
    <property type="entry name" value="PKS_ER"/>
    <property type="match status" value="1"/>
</dbReference>
<keyword evidence="1" id="KW-0521">NADP</keyword>
<dbReference type="Gene3D" id="3.90.180.10">
    <property type="entry name" value="Medium-chain alcohol dehydrogenases, catalytic domain"/>
    <property type="match status" value="1"/>
</dbReference>
<evidence type="ECO:0000256" key="2">
    <source>
        <dbReference type="ARBA" id="ARBA00023002"/>
    </source>
</evidence>
<dbReference type="CDD" id="cd05276">
    <property type="entry name" value="p53_inducible_oxidoreductase"/>
    <property type="match status" value="1"/>
</dbReference>
<dbReference type="PANTHER" id="PTHR48106">
    <property type="entry name" value="QUINONE OXIDOREDUCTASE PIG3-RELATED"/>
    <property type="match status" value="1"/>
</dbReference>
<dbReference type="SUPFAM" id="SSF51735">
    <property type="entry name" value="NAD(P)-binding Rossmann-fold domains"/>
    <property type="match status" value="1"/>
</dbReference>
<dbReference type="PANTHER" id="PTHR48106:SF8">
    <property type="entry name" value="OS02G0805600 PROTEIN"/>
    <property type="match status" value="1"/>
</dbReference>
<dbReference type="InterPro" id="IPR036291">
    <property type="entry name" value="NAD(P)-bd_dom_sf"/>
</dbReference>
<proteinExistence type="predicted"/>
<dbReference type="InterPro" id="IPR013149">
    <property type="entry name" value="ADH-like_C"/>
</dbReference>
<sequence>MTAIPDTTSTTPTIPDVMKAIDPEQPGGPDVLVLVDRPVPRPGQGEVLVKVAAAGVNRPEVMQRMGKYPPPPGAPSILGMEIAGTIVAVGEGVGDEQIGQPVCALITGGAYAHYAVAPFGQCLPVPEALTMVEAAAMPETLFTVWTNLFERAYATEGDTVLVHGGTSGIGTMAIGLCNLFGIDIIVTAGSKAKCEAALSLGATHAIDYKTEDYVERVKQITGGKGVAAVLDMVGGDYVPRNLQCLAEDGRHVSIAVQRGMTATVPLFEIMRRRLTLTGSTLRPRDTAFKSLVADELARTVWPHVEAGKLKPVIDRTFAFADAPAAHTRMEAGDHVGKIVLTME</sequence>
<dbReference type="InterPro" id="IPR020843">
    <property type="entry name" value="ER"/>
</dbReference>
<dbReference type="SUPFAM" id="SSF50129">
    <property type="entry name" value="GroES-like"/>
    <property type="match status" value="1"/>
</dbReference>
<dbReference type="Pfam" id="PF08240">
    <property type="entry name" value="ADH_N"/>
    <property type="match status" value="1"/>
</dbReference>
<dbReference type="InterPro" id="IPR014189">
    <property type="entry name" value="Quinone_OxRdtase_PIG3"/>
</dbReference>
<dbReference type="InterPro" id="IPR011032">
    <property type="entry name" value="GroES-like_sf"/>
</dbReference>
<organism evidence="4 5">
    <name type="scientific">Sphingomonas aurantiaca</name>
    <dbReference type="NCBI Taxonomy" id="185949"/>
    <lineage>
        <taxon>Bacteria</taxon>
        <taxon>Pseudomonadati</taxon>
        <taxon>Pseudomonadota</taxon>
        <taxon>Alphaproteobacteria</taxon>
        <taxon>Sphingomonadales</taxon>
        <taxon>Sphingomonadaceae</taxon>
        <taxon>Sphingomonas</taxon>
    </lineage>
</organism>
<feature type="domain" description="Enoyl reductase (ER)" evidence="3">
    <location>
        <begin position="27"/>
        <end position="340"/>
    </location>
</feature>
<accession>A0A5E7YH78</accession>
<keyword evidence="2" id="KW-0560">Oxidoreductase</keyword>
<evidence type="ECO:0000259" key="3">
    <source>
        <dbReference type="SMART" id="SM00829"/>
    </source>
</evidence>
<dbReference type="Proteomes" id="UP000326857">
    <property type="component" value="Unassembled WGS sequence"/>
</dbReference>
<reference evidence="4 5" key="1">
    <citation type="submission" date="2019-09" db="EMBL/GenBank/DDBJ databases">
        <authorList>
            <person name="Dittami M. S."/>
        </authorList>
    </citation>
    <scope>NUCLEOTIDE SEQUENCE [LARGE SCALE GENOMIC DNA]</scope>
    <source>
        <strain evidence="4">SPHINGO391</strain>
    </source>
</reference>
<evidence type="ECO:0000313" key="4">
    <source>
        <dbReference type="EMBL" id="VVT05486.1"/>
    </source>
</evidence>
<dbReference type="InterPro" id="IPR013154">
    <property type="entry name" value="ADH-like_N"/>
</dbReference>
<name>A0A5E7YH78_9SPHN</name>
<evidence type="ECO:0000313" key="5">
    <source>
        <dbReference type="Proteomes" id="UP000326857"/>
    </source>
</evidence>
<gene>
    <name evidence="4" type="ORF">SPHINGO391_360113</name>
</gene>
<evidence type="ECO:0000256" key="1">
    <source>
        <dbReference type="ARBA" id="ARBA00022857"/>
    </source>
</evidence>
<dbReference type="GO" id="GO:0070402">
    <property type="term" value="F:NADPH binding"/>
    <property type="evidence" value="ECO:0007669"/>
    <property type="project" value="TreeGrafter"/>
</dbReference>
<dbReference type="EMBL" id="CABVLI010000030">
    <property type="protein sequence ID" value="VVT05486.1"/>
    <property type="molecule type" value="Genomic_DNA"/>
</dbReference>